<evidence type="ECO:0000256" key="4">
    <source>
        <dbReference type="ARBA" id="ARBA00022692"/>
    </source>
</evidence>
<evidence type="ECO:0000256" key="8">
    <source>
        <dbReference type="SAM" id="SignalP"/>
    </source>
</evidence>
<dbReference type="GeneID" id="20197680"/>
<feature type="chain" id="PRO_5010979888" description="Citrate transporter-like domain-containing protein" evidence="8">
    <location>
        <begin position="21"/>
        <end position="547"/>
    </location>
</feature>
<dbReference type="AlphaFoldDB" id="T1EM80"/>
<evidence type="ECO:0000256" key="2">
    <source>
        <dbReference type="ARBA" id="ARBA00006772"/>
    </source>
</evidence>
<gene>
    <name evidence="10" type="primary">20197680</name>
    <name evidence="9" type="ORF">HELRODRAFT_157200</name>
</gene>
<dbReference type="OrthoDB" id="6493944at2759"/>
<feature type="signal peptide" evidence="8">
    <location>
        <begin position="1"/>
        <end position="20"/>
    </location>
</feature>
<keyword evidence="11" id="KW-1185">Reference proteome</keyword>
<dbReference type="EMBL" id="AMQM01004964">
    <property type="status" value="NOT_ANNOTATED_CDS"/>
    <property type="molecule type" value="Genomic_DNA"/>
</dbReference>
<evidence type="ECO:0000256" key="1">
    <source>
        <dbReference type="ARBA" id="ARBA00004141"/>
    </source>
</evidence>
<proteinExistence type="inferred from homology"/>
<comment type="similarity">
    <text evidence="2">Belongs to the SLC13A/DASS transporter (TC 2.A.47) family. NADC subfamily.</text>
</comment>
<dbReference type="RefSeq" id="XP_009020273.1">
    <property type="nucleotide sequence ID" value="XM_009022025.1"/>
</dbReference>
<feature type="transmembrane region" description="Helical" evidence="7">
    <location>
        <begin position="113"/>
        <end position="130"/>
    </location>
</feature>
<protein>
    <recommendedName>
        <fullName evidence="12">Citrate transporter-like domain-containing protein</fullName>
    </recommendedName>
</protein>
<reference evidence="10" key="3">
    <citation type="submission" date="2015-06" db="UniProtKB">
        <authorList>
            <consortium name="EnsemblMetazoa"/>
        </authorList>
    </citation>
    <scope>IDENTIFICATION</scope>
</reference>
<dbReference type="InterPro" id="IPR031312">
    <property type="entry name" value="Na/sul_symport_CS"/>
</dbReference>
<reference evidence="9 11" key="2">
    <citation type="journal article" date="2013" name="Nature">
        <title>Insights into bilaterian evolution from three spiralian genomes.</title>
        <authorList>
            <person name="Simakov O."/>
            <person name="Marletaz F."/>
            <person name="Cho S.J."/>
            <person name="Edsinger-Gonzales E."/>
            <person name="Havlak P."/>
            <person name="Hellsten U."/>
            <person name="Kuo D.H."/>
            <person name="Larsson T."/>
            <person name="Lv J."/>
            <person name="Arendt D."/>
            <person name="Savage R."/>
            <person name="Osoegawa K."/>
            <person name="de Jong P."/>
            <person name="Grimwood J."/>
            <person name="Chapman J.A."/>
            <person name="Shapiro H."/>
            <person name="Aerts A."/>
            <person name="Otillar R.P."/>
            <person name="Terry A.Y."/>
            <person name="Boore J.L."/>
            <person name="Grigoriev I.V."/>
            <person name="Lindberg D.R."/>
            <person name="Seaver E.C."/>
            <person name="Weisblat D.A."/>
            <person name="Putnam N.H."/>
            <person name="Rokhsar D.S."/>
        </authorList>
    </citation>
    <scope>NUCLEOTIDE SEQUENCE</scope>
</reference>
<dbReference type="PROSITE" id="PS01271">
    <property type="entry name" value="NA_SULFATE"/>
    <property type="match status" value="1"/>
</dbReference>
<evidence type="ECO:0000256" key="7">
    <source>
        <dbReference type="SAM" id="Phobius"/>
    </source>
</evidence>
<dbReference type="GO" id="GO:0015141">
    <property type="term" value="F:succinate transmembrane transporter activity"/>
    <property type="evidence" value="ECO:0007669"/>
    <property type="project" value="UniProtKB-ARBA"/>
</dbReference>
<comment type="subcellular location">
    <subcellularLocation>
        <location evidence="1">Membrane</location>
        <topology evidence="1">Multi-pass membrane protein</topology>
    </subcellularLocation>
</comment>
<dbReference type="HOGENOM" id="CLU_005170_9_1_1"/>
<evidence type="ECO:0000256" key="6">
    <source>
        <dbReference type="ARBA" id="ARBA00023136"/>
    </source>
</evidence>
<evidence type="ECO:0000256" key="5">
    <source>
        <dbReference type="ARBA" id="ARBA00022989"/>
    </source>
</evidence>
<evidence type="ECO:0000313" key="9">
    <source>
        <dbReference type="EMBL" id="ESO01619.1"/>
    </source>
</evidence>
<dbReference type="FunCoup" id="T1EM80">
    <property type="interactions" value="158"/>
</dbReference>
<dbReference type="GO" id="GO:0022857">
    <property type="term" value="F:transmembrane transporter activity"/>
    <property type="evidence" value="ECO:0000318"/>
    <property type="project" value="GO_Central"/>
</dbReference>
<keyword evidence="5 7" id="KW-1133">Transmembrane helix</keyword>
<feature type="transmembrane region" description="Helical" evidence="7">
    <location>
        <begin position="184"/>
        <end position="204"/>
    </location>
</feature>
<dbReference type="OMA" id="MTSHEIG"/>
<dbReference type="CTD" id="20197680"/>
<dbReference type="Pfam" id="PF00939">
    <property type="entry name" value="Na_sulph_symp"/>
    <property type="match status" value="1"/>
</dbReference>
<dbReference type="EMBL" id="KB096743">
    <property type="protein sequence ID" value="ESO01619.1"/>
    <property type="molecule type" value="Genomic_DNA"/>
</dbReference>
<evidence type="ECO:0000256" key="3">
    <source>
        <dbReference type="ARBA" id="ARBA00022448"/>
    </source>
</evidence>
<dbReference type="Proteomes" id="UP000015101">
    <property type="component" value="Unassembled WGS sequence"/>
</dbReference>
<dbReference type="KEGG" id="hro:HELRODRAFT_157200"/>
<feature type="transmembrane region" description="Helical" evidence="7">
    <location>
        <begin position="224"/>
        <end position="254"/>
    </location>
</feature>
<dbReference type="PANTHER" id="PTHR10283">
    <property type="entry name" value="SOLUTE CARRIER FAMILY 13 MEMBER"/>
    <property type="match status" value="1"/>
</dbReference>
<sequence length="547" mass="60783">MRMRLVLIVVPLALLPLPLSVPTPAGKCAYGIMIMAFYWMTEAIPMAVTALLPIVIFPWLSVLDTKKVCENYFKDANMLFFGGLMVAVAVEKWNLHKRIALRVLMLVGSKPCWLFFGFMSTTAFLSMWISNTATTAMMIPIAQAVLNELESHIKKAKGVKKNLRNDDKINRWFEEVGKGMRLSIAYAANIGGTATLTGTGPNLVLKGQLDVSGETGSGINFSSWFVFAFPNMILSLFLAWLWLMLLFLGFNDVIKKEYAKLGKMSFAEAVILLLFILLALLWLTRHPEFVPGWGSLLVPFGWVTDSCVAVTVAVLLFMLPSRCPSFLRFNCRRAQNKKRGDVEINIVPALLDWPTVHSNIPWNVLLLLGGGFAMAEACKESGLSQVIGQFFISLNYLPRWGLVFILSTLTAGFTEVTSNVATATIFLPILAQLATTLSINPLYLMVPVTISASFAFMLPVATPPNAIVFAYGKMKILDMMKAGIIQNVVCLLTLQLAINTWGRAYFNLDQFPDWAGCGFKCTSNFTETFTIGPESRDFVNVFYKRQQ</sequence>
<dbReference type="eggNOG" id="KOG1281">
    <property type="taxonomic scope" value="Eukaryota"/>
</dbReference>
<feature type="transmembrane region" description="Helical" evidence="7">
    <location>
        <begin position="266"/>
        <end position="284"/>
    </location>
</feature>
<organism evidence="10 11">
    <name type="scientific">Helobdella robusta</name>
    <name type="common">Californian leech</name>
    <dbReference type="NCBI Taxonomy" id="6412"/>
    <lineage>
        <taxon>Eukaryota</taxon>
        <taxon>Metazoa</taxon>
        <taxon>Spiralia</taxon>
        <taxon>Lophotrochozoa</taxon>
        <taxon>Annelida</taxon>
        <taxon>Clitellata</taxon>
        <taxon>Hirudinea</taxon>
        <taxon>Rhynchobdellida</taxon>
        <taxon>Glossiphoniidae</taxon>
        <taxon>Helobdella</taxon>
    </lineage>
</organism>
<evidence type="ECO:0000313" key="10">
    <source>
        <dbReference type="EnsemblMetazoa" id="HelroP157200"/>
    </source>
</evidence>
<feature type="transmembrane region" description="Helical" evidence="7">
    <location>
        <begin position="442"/>
        <end position="461"/>
    </location>
</feature>
<evidence type="ECO:0008006" key="12">
    <source>
        <dbReference type="Google" id="ProtNLM"/>
    </source>
</evidence>
<dbReference type="GO" id="GO:0055085">
    <property type="term" value="P:transmembrane transport"/>
    <property type="evidence" value="ECO:0000318"/>
    <property type="project" value="GO_Central"/>
</dbReference>
<keyword evidence="6 7" id="KW-0472">Membrane</keyword>
<name>T1EM80_HELRO</name>
<dbReference type="InterPro" id="IPR001898">
    <property type="entry name" value="SLC13A/DASS"/>
</dbReference>
<dbReference type="EnsemblMetazoa" id="HelroT157200">
    <property type="protein sequence ID" value="HelroP157200"/>
    <property type="gene ID" value="HelroG157200"/>
</dbReference>
<keyword evidence="3" id="KW-0813">Transport</keyword>
<dbReference type="PANTHER" id="PTHR10283:SF82">
    <property type="entry name" value="SOLUTE CARRIER FAMILY 13 MEMBER 2"/>
    <property type="match status" value="1"/>
</dbReference>
<dbReference type="InParanoid" id="T1EM80"/>
<keyword evidence="4 7" id="KW-0812">Transmembrane</keyword>
<feature type="transmembrane region" description="Helical" evidence="7">
    <location>
        <begin position="72"/>
        <end position="93"/>
    </location>
</feature>
<evidence type="ECO:0000313" key="11">
    <source>
        <dbReference type="Proteomes" id="UP000015101"/>
    </source>
</evidence>
<feature type="transmembrane region" description="Helical" evidence="7">
    <location>
        <begin position="36"/>
        <end position="60"/>
    </location>
</feature>
<accession>T1EM80</accession>
<reference evidence="11" key="1">
    <citation type="submission" date="2012-12" db="EMBL/GenBank/DDBJ databases">
        <authorList>
            <person name="Hellsten U."/>
            <person name="Grimwood J."/>
            <person name="Chapman J.A."/>
            <person name="Shapiro H."/>
            <person name="Aerts A."/>
            <person name="Otillar R.P."/>
            <person name="Terry A.Y."/>
            <person name="Boore J.L."/>
            <person name="Simakov O."/>
            <person name="Marletaz F."/>
            <person name="Cho S.-J."/>
            <person name="Edsinger-Gonzales E."/>
            <person name="Havlak P."/>
            <person name="Kuo D.-H."/>
            <person name="Larsson T."/>
            <person name="Lv J."/>
            <person name="Arendt D."/>
            <person name="Savage R."/>
            <person name="Osoegawa K."/>
            <person name="de Jong P."/>
            <person name="Lindberg D.R."/>
            <person name="Seaver E.C."/>
            <person name="Weisblat D.A."/>
            <person name="Putnam N.H."/>
            <person name="Grigoriev I.V."/>
            <person name="Rokhsar D.S."/>
        </authorList>
    </citation>
    <scope>NUCLEOTIDE SEQUENCE</scope>
</reference>
<dbReference type="GO" id="GO:0005886">
    <property type="term" value="C:plasma membrane"/>
    <property type="evidence" value="ECO:0000318"/>
    <property type="project" value="GO_Central"/>
</dbReference>
<dbReference type="CDD" id="cd01115">
    <property type="entry name" value="SLC13_permease"/>
    <property type="match status" value="1"/>
</dbReference>
<keyword evidence="8" id="KW-0732">Signal</keyword>
<feature type="transmembrane region" description="Helical" evidence="7">
    <location>
        <begin position="296"/>
        <end position="319"/>
    </location>
</feature>